<organism evidence="1 2">
    <name type="scientific">Amycolatopsis carbonis</name>
    <dbReference type="NCBI Taxonomy" id="715471"/>
    <lineage>
        <taxon>Bacteria</taxon>
        <taxon>Bacillati</taxon>
        <taxon>Actinomycetota</taxon>
        <taxon>Actinomycetes</taxon>
        <taxon>Pseudonocardiales</taxon>
        <taxon>Pseudonocardiaceae</taxon>
        <taxon>Amycolatopsis</taxon>
    </lineage>
</organism>
<sequence length="257" mass="28696">MLMLNRGYHRLFADINNWGIRGARRLGDRPLLSRVLSQQGRTHLLMHEFTTAKPFLDEALTLARELALPGLLSSVLEFCGRFRDEEPRQYPQQAPGLMTEAVTLLDEAIRIDRAAGPEAARSLGIHTRMLANVLVGLARWDQVFALLGESAQHTADDRNRSRILLVKAKAETGLGYFDAAAGTLGQAWQLADTSGATRYATEFDAAFATLAEARGDLPAALEAWRRAWQVYFTAGHPRHAEFAAKFSAVEERIRRRR</sequence>
<dbReference type="Proteomes" id="UP001236014">
    <property type="component" value="Chromosome"/>
</dbReference>
<dbReference type="EMBL" id="CP127294">
    <property type="protein sequence ID" value="WIX80556.1"/>
    <property type="molecule type" value="Genomic_DNA"/>
</dbReference>
<keyword evidence="2" id="KW-1185">Reference proteome</keyword>
<dbReference type="AlphaFoldDB" id="A0A9Y2IK98"/>
<gene>
    <name evidence="1" type="ORF">QRX50_07235</name>
</gene>
<protein>
    <submittedName>
        <fullName evidence="1">Uncharacterized protein</fullName>
    </submittedName>
</protein>
<proteinExistence type="predicted"/>
<reference evidence="1 2" key="1">
    <citation type="submission" date="2023-06" db="EMBL/GenBank/DDBJ databases">
        <authorList>
            <person name="Oyuntsetseg B."/>
            <person name="Kim S.B."/>
        </authorList>
    </citation>
    <scope>NUCLEOTIDE SEQUENCE [LARGE SCALE GENOMIC DNA]</scope>
    <source>
        <strain evidence="1 2">2-15</strain>
    </source>
</reference>
<name>A0A9Y2IK98_9PSEU</name>
<dbReference type="InterPro" id="IPR011990">
    <property type="entry name" value="TPR-like_helical_dom_sf"/>
</dbReference>
<dbReference type="Gene3D" id="1.25.40.10">
    <property type="entry name" value="Tetratricopeptide repeat domain"/>
    <property type="match status" value="1"/>
</dbReference>
<dbReference type="RefSeq" id="WP_285971184.1">
    <property type="nucleotide sequence ID" value="NZ_CP127294.1"/>
</dbReference>
<dbReference type="SUPFAM" id="SSF48452">
    <property type="entry name" value="TPR-like"/>
    <property type="match status" value="1"/>
</dbReference>
<dbReference type="KEGG" id="acab:QRX50_07235"/>
<evidence type="ECO:0000313" key="2">
    <source>
        <dbReference type="Proteomes" id="UP001236014"/>
    </source>
</evidence>
<evidence type="ECO:0000313" key="1">
    <source>
        <dbReference type="EMBL" id="WIX80556.1"/>
    </source>
</evidence>
<accession>A0A9Y2IK98</accession>